<sequence>MISFNEIGEPRVPLVYIEFDNSGAVTGTPAMRQRVLMLGQCATDDKGNNTGTGELDKPVRIHSTAQARQLFGRGSMIALMVAEFIADNQEAELYALAQGAGTGKADAGSLTLKGTATEDGVLYVYTGGTRLTVAVSTGQTGADLAPLLVAAIAAKPDLPFTAAVDTGGQGSDATLATVVLTARFTGAASAPDIRLNYYTGETTPAGLVVSTARPAAVAANPDITASVANMGDLQYRTIVMPYLDPASLKVLRDELLTRWGPVHQNDGIAYSVHTGTLGELTAFGQSRNDFLLSCMGVPKPPEPGYLWAASLAAVASQSLATDPARPLQTLALTRRLAPALADRLLWQERNGLLFDGIATCNISEGDVPQIERLITMYRTNSYGDPDPSYLDVNTPATLSYLRYSTRLRIQQRFPRHKLADDGTPIAPGQPIVTPEIIRTELLALFMEWEEAGLVEDFEQFKDELIVERNKNDKNRVDVLAGPNLINQFRIFAEQIRFIL</sequence>
<dbReference type="InterPro" id="IPR007067">
    <property type="entry name" value="Tail_sheath"/>
</dbReference>
<evidence type="ECO:0000259" key="3">
    <source>
        <dbReference type="Pfam" id="PF17482"/>
    </source>
</evidence>
<feature type="domain" description="Tail sheath protein C-terminal" evidence="3">
    <location>
        <begin position="384"/>
        <end position="497"/>
    </location>
</feature>
<dbReference type="RefSeq" id="WP_069721178.1">
    <property type="nucleotide sequence ID" value="NZ_MJEL01000009.1"/>
</dbReference>
<dbReference type="Pfam" id="PF04984">
    <property type="entry name" value="Phage_sheath_1"/>
    <property type="match status" value="1"/>
</dbReference>
<dbReference type="AlphaFoldDB" id="A0A3F3IMD0"/>
<evidence type="ECO:0000259" key="2">
    <source>
        <dbReference type="Pfam" id="PF04984"/>
    </source>
</evidence>
<dbReference type="EMBL" id="MJEL01000009">
    <property type="protein sequence ID" value="OEH98412.1"/>
    <property type="molecule type" value="Genomic_DNA"/>
</dbReference>
<proteinExistence type="inferred from homology"/>
<reference evidence="4" key="1">
    <citation type="submission" date="2016-09" db="EMBL/GenBank/DDBJ databases">
        <title>Whole Genome Sequencing of Salmonella enterica subsp. enterica serovar Nottingham.</title>
        <authorList>
            <person name="Zheng J."/>
            <person name="Wang H."/>
        </authorList>
    </citation>
    <scope>NUCLEOTIDE SEQUENCE [LARGE SCALE GENOMIC DNA]</scope>
    <source>
        <strain evidence="4">CFSAN055411</strain>
    </source>
</reference>
<evidence type="ECO:0000313" key="4">
    <source>
        <dbReference type="EMBL" id="OEH98412.1"/>
    </source>
</evidence>
<feature type="domain" description="Tail sheath protein subtilisin-like" evidence="2">
    <location>
        <begin position="217"/>
        <end position="376"/>
    </location>
</feature>
<name>A0A3F3IMD0_SALER</name>
<gene>
    <name evidence="4" type="ORF">BH006_17270</name>
</gene>
<comment type="similarity">
    <text evidence="1">Belongs to the myoviridae tail sheath protein family.</text>
</comment>
<protein>
    <submittedName>
        <fullName evidence="4">Phage tail protein</fullName>
    </submittedName>
</protein>
<dbReference type="InterPro" id="IPR020287">
    <property type="entry name" value="Tail_sheath_C"/>
</dbReference>
<comment type="caution">
    <text evidence="4">The sequence shown here is derived from an EMBL/GenBank/DDBJ whole genome shotgun (WGS) entry which is preliminary data.</text>
</comment>
<evidence type="ECO:0000256" key="1">
    <source>
        <dbReference type="ARBA" id="ARBA00008005"/>
    </source>
</evidence>
<dbReference type="PIRSF" id="PIRSF007349">
    <property type="entry name" value="Tsp_L"/>
    <property type="match status" value="1"/>
</dbReference>
<dbReference type="Proteomes" id="UP000852880">
    <property type="component" value="Unassembled WGS sequence"/>
</dbReference>
<dbReference type="InterPro" id="IPR035089">
    <property type="entry name" value="Phage_sheath_subtilisin"/>
</dbReference>
<dbReference type="Pfam" id="PF17482">
    <property type="entry name" value="Phage_sheath_1C"/>
    <property type="match status" value="1"/>
</dbReference>
<accession>A0A3F3IMD0</accession>
<organism evidence="4">
    <name type="scientific">Salmonella enterica</name>
    <name type="common">Salmonella choleraesuis</name>
    <dbReference type="NCBI Taxonomy" id="28901"/>
    <lineage>
        <taxon>Bacteria</taxon>
        <taxon>Pseudomonadati</taxon>
        <taxon>Pseudomonadota</taxon>
        <taxon>Gammaproteobacteria</taxon>
        <taxon>Enterobacterales</taxon>
        <taxon>Enterobacteriaceae</taxon>
        <taxon>Salmonella</taxon>
    </lineage>
</organism>